<dbReference type="AlphaFoldDB" id="A0A016W073"/>
<organism evidence="1 2">
    <name type="scientific">Ancylostoma ceylanicum</name>
    <dbReference type="NCBI Taxonomy" id="53326"/>
    <lineage>
        <taxon>Eukaryota</taxon>
        <taxon>Metazoa</taxon>
        <taxon>Ecdysozoa</taxon>
        <taxon>Nematoda</taxon>
        <taxon>Chromadorea</taxon>
        <taxon>Rhabditida</taxon>
        <taxon>Rhabditina</taxon>
        <taxon>Rhabditomorpha</taxon>
        <taxon>Strongyloidea</taxon>
        <taxon>Ancylostomatidae</taxon>
        <taxon>Ancylostomatinae</taxon>
        <taxon>Ancylostoma</taxon>
    </lineage>
</organism>
<dbReference type="Proteomes" id="UP000024635">
    <property type="component" value="Unassembled WGS sequence"/>
</dbReference>
<evidence type="ECO:0000313" key="1">
    <source>
        <dbReference type="EMBL" id="EYC32667.1"/>
    </source>
</evidence>
<evidence type="ECO:0000313" key="2">
    <source>
        <dbReference type="Proteomes" id="UP000024635"/>
    </source>
</evidence>
<gene>
    <name evidence="1" type="primary">Acey_s0002.g1034</name>
    <name evidence="1" type="ORF">Y032_0002g1034</name>
</gene>
<sequence length="66" mass="7361">MSEEPVWRYKWQDSVFGKTVYGCLAIQKASLTSATLNEGRWSQDIALRISIPLATDSITGWVSQAV</sequence>
<reference evidence="2" key="1">
    <citation type="journal article" date="2015" name="Nat. Genet.">
        <title>The genome and transcriptome of the zoonotic hookworm Ancylostoma ceylanicum identify infection-specific gene families.</title>
        <authorList>
            <person name="Schwarz E.M."/>
            <person name="Hu Y."/>
            <person name="Antoshechkin I."/>
            <person name="Miller M.M."/>
            <person name="Sternberg P.W."/>
            <person name="Aroian R.V."/>
        </authorList>
    </citation>
    <scope>NUCLEOTIDE SEQUENCE</scope>
    <source>
        <strain evidence="2">HY135</strain>
    </source>
</reference>
<dbReference type="EMBL" id="JARK01001338">
    <property type="protein sequence ID" value="EYC32667.1"/>
    <property type="molecule type" value="Genomic_DNA"/>
</dbReference>
<protein>
    <submittedName>
        <fullName evidence="1">Uncharacterized protein</fullName>
    </submittedName>
</protein>
<proteinExistence type="predicted"/>
<keyword evidence="2" id="KW-1185">Reference proteome</keyword>
<accession>A0A016W073</accession>
<name>A0A016W073_9BILA</name>
<comment type="caution">
    <text evidence="1">The sequence shown here is derived from an EMBL/GenBank/DDBJ whole genome shotgun (WGS) entry which is preliminary data.</text>
</comment>